<name>A0ABT2SHP1_9FIRM</name>
<dbReference type="Proteomes" id="UP001652338">
    <property type="component" value="Unassembled WGS sequence"/>
</dbReference>
<feature type="compositionally biased region" description="Low complexity" evidence="1">
    <location>
        <begin position="90"/>
        <end position="102"/>
    </location>
</feature>
<reference evidence="2 3" key="1">
    <citation type="journal article" date="2021" name="ISME Commun">
        <title>Automated analysis of genomic sequences facilitates high-throughput and comprehensive description of bacteria.</title>
        <authorList>
            <person name="Hitch T.C.A."/>
        </authorList>
    </citation>
    <scope>NUCLEOTIDE SEQUENCE [LARGE SCALE GENOMIC DNA]</scope>
    <source>
        <strain evidence="2 3">Sanger_29</strain>
    </source>
</reference>
<protein>
    <submittedName>
        <fullName evidence="2">Uncharacterized protein</fullName>
    </submittedName>
</protein>
<feature type="compositionally biased region" description="Polar residues" evidence="1">
    <location>
        <begin position="67"/>
        <end position="86"/>
    </location>
</feature>
<feature type="compositionally biased region" description="Polar residues" evidence="1">
    <location>
        <begin position="103"/>
        <end position="131"/>
    </location>
</feature>
<dbReference type="RefSeq" id="WP_262653217.1">
    <property type="nucleotide sequence ID" value="NZ_JAOQKE010000001.1"/>
</dbReference>
<accession>A0ABT2SHP1</accession>
<evidence type="ECO:0000256" key="1">
    <source>
        <dbReference type="SAM" id="MobiDB-lite"/>
    </source>
</evidence>
<feature type="region of interest" description="Disordered" evidence="1">
    <location>
        <begin position="37"/>
        <end position="131"/>
    </location>
</feature>
<sequence>MSVERKKENGLWGVYITFTGVYTRPRNDVRVIFTMGDSSDFTSSQKSKKITMEAQTETEMENTETELQISVPETTMSDSESITSKPSVPETTMPESQTTETTAPESQIPETEPPQTQAIESVESVQNSGDS</sequence>
<proteinExistence type="predicted"/>
<evidence type="ECO:0000313" key="3">
    <source>
        <dbReference type="Proteomes" id="UP001652338"/>
    </source>
</evidence>
<evidence type="ECO:0000313" key="2">
    <source>
        <dbReference type="EMBL" id="MCU6724007.1"/>
    </source>
</evidence>
<comment type="caution">
    <text evidence="2">The sequence shown here is derived from an EMBL/GenBank/DDBJ whole genome shotgun (WGS) entry which is preliminary data.</text>
</comment>
<dbReference type="EMBL" id="JAOQKE010000001">
    <property type="protein sequence ID" value="MCU6724007.1"/>
    <property type="molecule type" value="Genomic_DNA"/>
</dbReference>
<organism evidence="2 3">
    <name type="scientific">Muricoprocola aceti</name>
    <dbReference type="NCBI Taxonomy" id="2981772"/>
    <lineage>
        <taxon>Bacteria</taxon>
        <taxon>Bacillati</taxon>
        <taxon>Bacillota</taxon>
        <taxon>Clostridia</taxon>
        <taxon>Lachnospirales</taxon>
        <taxon>Lachnospiraceae</taxon>
        <taxon>Muricoprocola</taxon>
    </lineage>
</organism>
<gene>
    <name evidence="2" type="ORF">OCV47_01320</name>
</gene>
<keyword evidence="3" id="KW-1185">Reference proteome</keyword>